<proteinExistence type="predicted"/>
<keyword evidence="3" id="KW-1185">Reference proteome</keyword>
<dbReference type="GeneID" id="25328188"/>
<evidence type="ECO:0000313" key="2">
    <source>
        <dbReference type="EMBL" id="KIW53869.1"/>
    </source>
</evidence>
<evidence type="ECO:0000256" key="1">
    <source>
        <dbReference type="SAM" id="MobiDB-lite"/>
    </source>
</evidence>
<dbReference type="OrthoDB" id="4121087at2759"/>
<feature type="region of interest" description="Disordered" evidence="1">
    <location>
        <begin position="104"/>
        <end position="145"/>
    </location>
</feature>
<dbReference type="AlphaFoldDB" id="A0A0D2F1M2"/>
<sequence length="208" mass="23218">MDNLARHYKRRYQEALDHATAGRKDVALTICWELRLEPRIGVYRRAMVNLLIAQLLQFGQLKYAEECLDLLDIVRQDNNGEVSDNIKNVIAIAEGLIEELEVKQQQTATTPKARAALPDPSAGLLSGPPSSPPVTVQQGTANKAKGDKDGRIVYVYETDNNDKDDVVADRNNTVQIEGMLGDSRYKHRVKKASAMPSRKVPPQCHRTD</sequence>
<reference evidence="2 3" key="1">
    <citation type="submission" date="2015-01" db="EMBL/GenBank/DDBJ databases">
        <title>The Genome Sequence of Exophiala xenobiotica CBS118157.</title>
        <authorList>
            <consortium name="The Broad Institute Genomics Platform"/>
            <person name="Cuomo C."/>
            <person name="de Hoog S."/>
            <person name="Gorbushina A."/>
            <person name="Stielow B."/>
            <person name="Teixiera M."/>
            <person name="Abouelleil A."/>
            <person name="Chapman S.B."/>
            <person name="Priest M."/>
            <person name="Young S.K."/>
            <person name="Wortman J."/>
            <person name="Nusbaum C."/>
            <person name="Birren B."/>
        </authorList>
    </citation>
    <scope>NUCLEOTIDE SEQUENCE [LARGE SCALE GENOMIC DNA]</scope>
    <source>
        <strain evidence="2 3">CBS 118157</strain>
    </source>
</reference>
<dbReference type="Proteomes" id="UP000054342">
    <property type="component" value="Unassembled WGS sequence"/>
</dbReference>
<feature type="compositionally biased region" description="Low complexity" evidence="1">
    <location>
        <begin position="117"/>
        <end position="128"/>
    </location>
</feature>
<dbReference type="EMBL" id="KN847320">
    <property type="protein sequence ID" value="KIW53869.1"/>
    <property type="molecule type" value="Genomic_DNA"/>
</dbReference>
<name>A0A0D2F1M2_9EURO</name>
<evidence type="ECO:0000313" key="3">
    <source>
        <dbReference type="Proteomes" id="UP000054342"/>
    </source>
</evidence>
<protein>
    <submittedName>
        <fullName evidence="2">Uncharacterized protein</fullName>
    </submittedName>
</protein>
<accession>A0A0D2F1M2</accession>
<dbReference type="RefSeq" id="XP_013314453.1">
    <property type="nucleotide sequence ID" value="XM_013458999.1"/>
</dbReference>
<dbReference type="HOGENOM" id="CLU_1107148_0_0_1"/>
<organism evidence="2 3">
    <name type="scientific">Exophiala xenobiotica</name>
    <dbReference type="NCBI Taxonomy" id="348802"/>
    <lineage>
        <taxon>Eukaryota</taxon>
        <taxon>Fungi</taxon>
        <taxon>Dikarya</taxon>
        <taxon>Ascomycota</taxon>
        <taxon>Pezizomycotina</taxon>
        <taxon>Eurotiomycetes</taxon>
        <taxon>Chaetothyriomycetidae</taxon>
        <taxon>Chaetothyriales</taxon>
        <taxon>Herpotrichiellaceae</taxon>
        <taxon>Exophiala</taxon>
    </lineage>
</organism>
<gene>
    <name evidence="2" type="ORF">PV05_06280</name>
</gene>